<dbReference type="Gene3D" id="1.10.1760.20">
    <property type="match status" value="1"/>
</dbReference>
<keyword evidence="3" id="KW-1003">Cell membrane</keyword>
<gene>
    <name evidence="9" type="ORF">ATC1_13711</name>
</gene>
<proteinExistence type="predicted"/>
<dbReference type="NCBIfam" id="NF008873">
    <property type="entry name" value="PRK11909.1"/>
    <property type="match status" value="1"/>
</dbReference>
<evidence type="ECO:0000256" key="7">
    <source>
        <dbReference type="SAM" id="Phobius"/>
    </source>
</evidence>
<dbReference type="Pfam" id="PF01891">
    <property type="entry name" value="CbiM"/>
    <property type="match status" value="1"/>
</dbReference>
<reference evidence="9" key="1">
    <citation type="journal article" date="2015" name="Genome Announc.">
        <title>Draft Genome Sequence of Anaerolineae Strain TC1, a Novel Isolate from a Methanogenic Wastewater Treatment System.</title>
        <authorList>
            <person name="Matsuura N."/>
            <person name="Tourlousse D.M."/>
            <person name="Sun L."/>
            <person name="Toyonaga M."/>
            <person name="Kuroda K."/>
            <person name="Ohashi A."/>
            <person name="Cruz R."/>
            <person name="Yamaguchi T."/>
            <person name="Sekiguchi Y."/>
        </authorList>
    </citation>
    <scope>NUCLEOTIDE SEQUENCE [LARGE SCALE GENOMIC DNA]</scope>
    <source>
        <strain evidence="9">TC1</strain>
    </source>
</reference>
<sequence>MHIPDNYLSPSTCAAMSAAMVPVWVVSVKKVKKEIKKSNIPILGIGAAFSFLLMMLNVPLPGGTTGHAVGGTLVAILCGPYAACISVSIALLIQALMFGDGGILAFGANCFNMAFILPFLGYFIYKFIKDRIPSEKGEFFGILLGSYIGLNMAALSTAILFGIQPILFKNAEGIPLYSPYPLSVSIPAMIIPHLLVAGVVEAVFSTAIFTFIKKVSPGMIYKGKQQKVKAIYALIVLLICLTPLGLLATGTAWGEWGVDEIKDVIAGGNQPLGFVPAGMENGFNFNSIMPDYTLSGFSDTTAYILSAIAGTAILIILFKVIASFKKESFGKDSNPSSE</sequence>
<dbReference type="AlphaFoldDB" id="A0A0S7BK57"/>
<dbReference type="PANTHER" id="PTHR34229:SF1">
    <property type="entry name" value="METAL TRANSPORT PROTEIN HI_1621-RELATED"/>
    <property type="match status" value="1"/>
</dbReference>
<feature type="transmembrane region" description="Helical" evidence="7">
    <location>
        <begin position="103"/>
        <end position="125"/>
    </location>
</feature>
<dbReference type="PANTHER" id="PTHR34229">
    <property type="entry name" value="METAL TRANSPORT PROTEIN HI_1621-RELATED"/>
    <property type="match status" value="1"/>
</dbReference>
<dbReference type="OrthoDB" id="5395048at2"/>
<evidence type="ECO:0000259" key="8">
    <source>
        <dbReference type="Pfam" id="PF13190"/>
    </source>
</evidence>
<feature type="transmembrane region" description="Helical" evidence="7">
    <location>
        <begin position="72"/>
        <end position="97"/>
    </location>
</feature>
<feature type="transmembrane region" description="Helical" evidence="7">
    <location>
        <begin position="137"/>
        <end position="164"/>
    </location>
</feature>
<keyword evidence="2" id="KW-0813">Transport</keyword>
<dbReference type="PATRIC" id="fig|1678840.3.peg.2069"/>
<organism evidence="9">
    <name type="scientific">Flexilinea flocculi</name>
    <dbReference type="NCBI Taxonomy" id="1678840"/>
    <lineage>
        <taxon>Bacteria</taxon>
        <taxon>Bacillati</taxon>
        <taxon>Chloroflexota</taxon>
        <taxon>Anaerolineae</taxon>
        <taxon>Anaerolineales</taxon>
        <taxon>Anaerolineaceae</taxon>
        <taxon>Flexilinea</taxon>
    </lineage>
</organism>
<feature type="transmembrane region" description="Helical" evidence="7">
    <location>
        <begin position="7"/>
        <end position="28"/>
    </location>
</feature>
<dbReference type="GO" id="GO:0000041">
    <property type="term" value="P:transition metal ion transport"/>
    <property type="evidence" value="ECO:0007669"/>
    <property type="project" value="InterPro"/>
</dbReference>
<dbReference type="RefSeq" id="WP_062280504.1">
    <property type="nucleotide sequence ID" value="NZ_DF968181.1"/>
</dbReference>
<evidence type="ECO:0000313" key="9">
    <source>
        <dbReference type="EMBL" id="GAP40732.1"/>
    </source>
</evidence>
<feature type="domain" description="PDGLE" evidence="8">
    <location>
        <begin position="230"/>
        <end position="323"/>
    </location>
</feature>
<dbReference type="EMBL" id="DF968181">
    <property type="protein sequence ID" value="GAP40732.1"/>
    <property type="molecule type" value="Genomic_DNA"/>
</dbReference>
<protein>
    <submittedName>
        <fullName evidence="9">ABC-type Co2+ transport system, permease component</fullName>
    </submittedName>
</protein>
<feature type="transmembrane region" description="Helical" evidence="7">
    <location>
        <begin position="40"/>
        <end position="60"/>
    </location>
</feature>
<evidence type="ECO:0000313" key="10">
    <source>
        <dbReference type="Proteomes" id="UP000053370"/>
    </source>
</evidence>
<dbReference type="InterPro" id="IPR002751">
    <property type="entry name" value="CbiM/NikMN"/>
</dbReference>
<keyword evidence="4 7" id="KW-0812">Transmembrane</keyword>
<evidence type="ECO:0000256" key="1">
    <source>
        <dbReference type="ARBA" id="ARBA00004651"/>
    </source>
</evidence>
<feature type="transmembrane region" description="Helical" evidence="7">
    <location>
        <begin position="184"/>
        <end position="209"/>
    </location>
</feature>
<evidence type="ECO:0000256" key="4">
    <source>
        <dbReference type="ARBA" id="ARBA00022692"/>
    </source>
</evidence>
<dbReference type="Pfam" id="PF13190">
    <property type="entry name" value="PDGLE"/>
    <property type="match status" value="1"/>
</dbReference>
<dbReference type="NCBIfam" id="NF005598">
    <property type="entry name" value="PRK07331.1"/>
    <property type="match status" value="1"/>
</dbReference>
<evidence type="ECO:0000256" key="2">
    <source>
        <dbReference type="ARBA" id="ARBA00022448"/>
    </source>
</evidence>
<name>A0A0S7BK57_9CHLR</name>
<comment type="subcellular location">
    <subcellularLocation>
        <location evidence="1">Cell membrane</location>
        <topology evidence="1">Multi-pass membrane protein</topology>
    </subcellularLocation>
</comment>
<evidence type="ECO:0000256" key="5">
    <source>
        <dbReference type="ARBA" id="ARBA00022989"/>
    </source>
</evidence>
<feature type="transmembrane region" description="Helical" evidence="7">
    <location>
        <begin position="302"/>
        <end position="322"/>
    </location>
</feature>
<keyword evidence="5 7" id="KW-1133">Transmembrane helix</keyword>
<accession>A0A0S7BK57</accession>
<evidence type="ECO:0000256" key="3">
    <source>
        <dbReference type="ARBA" id="ARBA00022475"/>
    </source>
</evidence>
<dbReference type="Proteomes" id="UP000053370">
    <property type="component" value="Unassembled WGS sequence"/>
</dbReference>
<evidence type="ECO:0000256" key="6">
    <source>
        <dbReference type="ARBA" id="ARBA00023136"/>
    </source>
</evidence>
<dbReference type="GO" id="GO:0005886">
    <property type="term" value="C:plasma membrane"/>
    <property type="evidence" value="ECO:0007669"/>
    <property type="project" value="UniProtKB-SubCell"/>
</dbReference>
<keyword evidence="6 7" id="KW-0472">Membrane</keyword>
<keyword evidence="10" id="KW-1185">Reference proteome</keyword>
<dbReference type="InterPro" id="IPR025937">
    <property type="entry name" value="PDGLE_dom"/>
</dbReference>
<dbReference type="STRING" id="1678840.ATC1_13711"/>
<feature type="transmembrane region" description="Helical" evidence="7">
    <location>
        <begin position="230"/>
        <end position="253"/>
    </location>
</feature>